<dbReference type="Gene3D" id="3.40.50.720">
    <property type="entry name" value="NAD(P)-binding Rossmann-like Domain"/>
    <property type="match status" value="1"/>
</dbReference>
<dbReference type="Pfam" id="PF13561">
    <property type="entry name" value="adh_short_C2"/>
    <property type="match status" value="1"/>
</dbReference>
<dbReference type="PANTHER" id="PTHR42760:SF40">
    <property type="entry name" value="3-OXOACYL-[ACYL-CARRIER-PROTEIN] REDUCTASE, CHLOROPLASTIC"/>
    <property type="match status" value="1"/>
</dbReference>
<evidence type="ECO:0000313" key="2">
    <source>
        <dbReference type="EMBL" id="SFN73645.1"/>
    </source>
</evidence>
<sequence length="265" mass="29592">MASLENVFSVNLNQKVILVTGGYGYLGKAITESLLAHNARVFVLGRDKNKFYKAFETNKNLDENLFFEYCDISETESIKNAFSNISQKNTVNTLINNAVYLSGQSPEKMTDEDWSRGVDGVLNSVFRTIREIIPYFKTTGEGKIINVSSMYGMVAPDFSVYDESPNFLNPPHYGAAKAGVIQLTKYYASYLGKWNIKVNAVSPGPFPSKKVQENREFINELKQRTCLDRIGQPEDLGGIFTFLSSDASNFITGQNFTVDGGWTSK</sequence>
<dbReference type="OrthoDB" id="9804774at2"/>
<proteinExistence type="inferred from homology"/>
<dbReference type="STRING" id="287099.SAMN05660413_02359"/>
<dbReference type="GO" id="GO:0016616">
    <property type="term" value="F:oxidoreductase activity, acting on the CH-OH group of donors, NAD or NADP as acceptor"/>
    <property type="evidence" value="ECO:0007669"/>
    <property type="project" value="TreeGrafter"/>
</dbReference>
<dbReference type="SUPFAM" id="SSF51735">
    <property type="entry name" value="NAD(P)-binding Rossmann-fold domains"/>
    <property type="match status" value="1"/>
</dbReference>
<dbReference type="PRINTS" id="PR00081">
    <property type="entry name" value="GDHRDH"/>
</dbReference>
<dbReference type="AlphaFoldDB" id="A0A1I5BG03"/>
<dbReference type="InterPro" id="IPR002347">
    <property type="entry name" value="SDR_fam"/>
</dbReference>
<evidence type="ECO:0000313" key="3">
    <source>
        <dbReference type="Proteomes" id="UP000199153"/>
    </source>
</evidence>
<dbReference type="PANTHER" id="PTHR42760">
    <property type="entry name" value="SHORT-CHAIN DEHYDROGENASES/REDUCTASES FAMILY MEMBER"/>
    <property type="match status" value="1"/>
</dbReference>
<organism evidence="2 3">
    <name type="scientific">Salegentibacter flavus</name>
    <dbReference type="NCBI Taxonomy" id="287099"/>
    <lineage>
        <taxon>Bacteria</taxon>
        <taxon>Pseudomonadati</taxon>
        <taxon>Bacteroidota</taxon>
        <taxon>Flavobacteriia</taxon>
        <taxon>Flavobacteriales</taxon>
        <taxon>Flavobacteriaceae</taxon>
        <taxon>Salegentibacter</taxon>
    </lineage>
</organism>
<evidence type="ECO:0000256" key="1">
    <source>
        <dbReference type="ARBA" id="ARBA00006484"/>
    </source>
</evidence>
<reference evidence="2 3" key="1">
    <citation type="submission" date="2016-10" db="EMBL/GenBank/DDBJ databases">
        <authorList>
            <person name="de Groot N.N."/>
        </authorList>
    </citation>
    <scope>NUCLEOTIDE SEQUENCE [LARGE SCALE GENOMIC DNA]</scope>
    <source>
        <strain evidence="2 3">DSM 17794</strain>
    </source>
</reference>
<name>A0A1I5BG03_9FLAO</name>
<dbReference type="EMBL" id="FOVL01000015">
    <property type="protein sequence ID" value="SFN73645.1"/>
    <property type="molecule type" value="Genomic_DNA"/>
</dbReference>
<protein>
    <submittedName>
        <fullName evidence="2">Enoyl-(Acyl carrier protein) reductase</fullName>
    </submittedName>
</protein>
<dbReference type="RefSeq" id="WP_093409904.1">
    <property type="nucleotide sequence ID" value="NZ_FOVL01000015.1"/>
</dbReference>
<accession>A0A1I5BG03</accession>
<dbReference type="InterPro" id="IPR036291">
    <property type="entry name" value="NAD(P)-bd_dom_sf"/>
</dbReference>
<gene>
    <name evidence="2" type="ORF">SAMN05660413_02359</name>
</gene>
<comment type="similarity">
    <text evidence="1">Belongs to the short-chain dehydrogenases/reductases (SDR) family.</text>
</comment>
<dbReference type="PRINTS" id="PR00080">
    <property type="entry name" value="SDRFAMILY"/>
</dbReference>
<keyword evidence="3" id="KW-1185">Reference proteome</keyword>
<dbReference type="GO" id="GO:0030497">
    <property type="term" value="P:fatty acid elongation"/>
    <property type="evidence" value="ECO:0007669"/>
    <property type="project" value="TreeGrafter"/>
</dbReference>
<dbReference type="Proteomes" id="UP000199153">
    <property type="component" value="Unassembled WGS sequence"/>
</dbReference>